<evidence type="ECO:0000256" key="8">
    <source>
        <dbReference type="ARBA" id="ARBA00023180"/>
    </source>
</evidence>
<reference evidence="20" key="1">
    <citation type="submission" date="2025-08" db="UniProtKB">
        <authorList>
            <consortium name="Ensembl"/>
        </authorList>
    </citation>
    <scope>IDENTIFICATION</scope>
</reference>
<comment type="subcellular location">
    <subcellularLocation>
        <location evidence="1">Secreted</location>
    </subcellularLocation>
</comment>
<evidence type="ECO:0000256" key="6">
    <source>
        <dbReference type="ARBA" id="ARBA00022801"/>
    </source>
</evidence>
<evidence type="ECO:0000256" key="9">
    <source>
        <dbReference type="ARBA" id="ARBA00036543"/>
    </source>
</evidence>
<dbReference type="Ensembl" id="ENSPMGT00000013628.1">
    <property type="protein sequence ID" value="ENSPMGP00000012774.1"/>
    <property type="gene ID" value="ENSPMGG00000010514.1"/>
</dbReference>
<dbReference type="GO" id="GO:0005615">
    <property type="term" value="C:extracellular space"/>
    <property type="evidence" value="ECO:0007669"/>
    <property type="project" value="TreeGrafter"/>
</dbReference>
<organism evidence="20 21">
    <name type="scientific">Periophthalmus magnuspinnatus</name>
    <dbReference type="NCBI Taxonomy" id="409849"/>
    <lineage>
        <taxon>Eukaryota</taxon>
        <taxon>Metazoa</taxon>
        <taxon>Chordata</taxon>
        <taxon>Craniata</taxon>
        <taxon>Vertebrata</taxon>
        <taxon>Euteleostomi</taxon>
        <taxon>Actinopterygii</taxon>
        <taxon>Neopterygii</taxon>
        <taxon>Teleostei</taxon>
        <taxon>Neoteleostei</taxon>
        <taxon>Acanthomorphata</taxon>
        <taxon>Gobiaria</taxon>
        <taxon>Gobiiformes</taxon>
        <taxon>Gobioidei</taxon>
        <taxon>Gobiidae</taxon>
        <taxon>Oxudercinae</taxon>
        <taxon>Periophthalmus</taxon>
    </lineage>
</organism>
<evidence type="ECO:0000256" key="10">
    <source>
        <dbReference type="ARBA" id="ARBA00037444"/>
    </source>
</evidence>
<dbReference type="AlphaFoldDB" id="A0A3B4A812"/>
<dbReference type="InterPro" id="IPR000997">
    <property type="entry name" value="Cholinesterase"/>
</dbReference>
<dbReference type="GO" id="GO:0019695">
    <property type="term" value="P:choline metabolic process"/>
    <property type="evidence" value="ECO:0007669"/>
    <property type="project" value="TreeGrafter"/>
</dbReference>
<keyword evidence="21" id="KW-1185">Reference proteome</keyword>
<keyword evidence="7" id="KW-1015">Disulfide bond</keyword>
<proteinExistence type="inferred from homology"/>
<evidence type="ECO:0000256" key="4">
    <source>
        <dbReference type="ARBA" id="ARBA00022525"/>
    </source>
</evidence>
<sequence>MASPLCTLTALFLLLSSLSTSFSDSDTLRVQTKNGVVRGIIQSHPVPGIHGNASVRAFLGIPFAKPPLGPLRFKPPQPAEKWTKDLEAFSYSNSCYQLPDTTFPGFHGSEMWNPNTPLSEDCLYLNVWTPRVKTSQPQTPAPVMVWIYGGGFTTGTSSLPLYSGLFLSSFENVVVVSMNYRIAGFQIDNRVSSMVTEEMSFNICEFTFKIFLLSEYNVISWENWLSPPSDSMTLLHFRI</sequence>
<dbReference type="GO" id="GO:0003990">
    <property type="term" value="F:acetylcholinesterase activity"/>
    <property type="evidence" value="ECO:0007669"/>
    <property type="project" value="TreeGrafter"/>
</dbReference>
<comment type="subunit">
    <text evidence="11">Homotetramer; disulfide-linked. Dimer of dimers.</text>
</comment>
<dbReference type="PANTHER" id="PTHR43918">
    <property type="entry name" value="ACETYLCHOLINESTERASE"/>
    <property type="match status" value="1"/>
</dbReference>
<feature type="chain" id="PRO_5017392738" description="Cholinesterase" evidence="18">
    <location>
        <begin position="24"/>
        <end position="239"/>
    </location>
</feature>
<comment type="similarity">
    <text evidence="2">Belongs to the type-B carboxylesterase/lipase family.</text>
</comment>
<keyword evidence="4" id="KW-0964">Secreted</keyword>
<dbReference type="EC" id="3.1.1.8" evidence="12"/>
<evidence type="ECO:0000256" key="12">
    <source>
        <dbReference type="ARBA" id="ARBA00039154"/>
    </source>
</evidence>
<dbReference type="GO" id="GO:0006581">
    <property type="term" value="P:acetylcholine catabolic process"/>
    <property type="evidence" value="ECO:0007669"/>
    <property type="project" value="TreeGrafter"/>
</dbReference>
<dbReference type="InterPro" id="IPR029058">
    <property type="entry name" value="AB_hydrolase_fold"/>
</dbReference>
<reference evidence="20" key="2">
    <citation type="submission" date="2025-09" db="UniProtKB">
        <authorList>
            <consortium name="Ensembl"/>
        </authorList>
    </citation>
    <scope>IDENTIFICATION</scope>
</reference>
<evidence type="ECO:0000256" key="17">
    <source>
        <dbReference type="ARBA" id="ARBA00042391"/>
    </source>
</evidence>
<evidence type="ECO:0000256" key="2">
    <source>
        <dbReference type="ARBA" id="ARBA00005964"/>
    </source>
</evidence>
<keyword evidence="3" id="KW-0719">Serine esterase</keyword>
<evidence type="ECO:0000256" key="18">
    <source>
        <dbReference type="SAM" id="SignalP"/>
    </source>
</evidence>
<evidence type="ECO:0000256" key="15">
    <source>
        <dbReference type="ARBA" id="ARBA00041941"/>
    </source>
</evidence>
<dbReference type="Gene3D" id="3.40.50.1820">
    <property type="entry name" value="alpha/beta hydrolase"/>
    <property type="match status" value="1"/>
</dbReference>
<comment type="function">
    <text evidence="10">Esterase with broad substrate specificity. Contributes to the inactivation of the neurotransmitter acetylcholine. Can degrade neurotoxic organophosphate esters.</text>
</comment>
<keyword evidence="6" id="KW-0378">Hydrolase</keyword>
<dbReference type="SUPFAM" id="SSF53474">
    <property type="entry name" value="alpha/beta-Hydrolases"/>
    <property type="match status" value="1"/>
</dbReference>
<evidence type="ECO:0000256" key="1">
    <source>
        <dbReference type="ARBA" id="ARBA00004613"/>
    </source>
</evidence>
<dbReference type="PANTHER" id="PTHR43918:SF5">
    <property type="entry name" value="CHOLINESTERASE"/>
    <property type="match status" value="1"/>
</dbReference>
<evidence type="ECO:0000256" key="13">
    <source>
        <dbReference type="ARBA" id="ARBA00040396"/>
    </source>
</evidence>
<evidence type="ECO:0000313" key="21">
    <source>
        <dbReference type="Proteomes" id="UP000261520"/>
    </source>
</evidence>
<evidence type="ECO:0000256" key="7">
    <source>
        <dbReference type="ARBA" id="ARBA00023157"/>
    </source>
</evidence>
<accession>A0A3B4A812</accession>
<evidence type="ECO:0000256" key="16">
    <source>
        <dbReference type="ARBA" id="ARBA00042339"/>
    </source>
</evidence>
<dbReference type="InterPro" id="IPR050654">
    <property type="entry name" value="AChE-related_enzymes"/>
</dbReference>
<evidence type="ECO:0000256" key="11">
    <source>
        <dbReference type="ARBA" id="ARBA00038819"/>
    </source>
</evidence>
<feature type="signal peptide" evidence="18">
    <location>
        <begin position="1"/>
        <end position="23"/>
    </location>
</feature>
<evidence type="ECO:0000313" key="20">
    <source>
        <dbReference type="Ensembl" id="ENSPMGP00000012774.1"/>
    </source>
</evidence>
<dbReference type="InterPro" id="IPR002018">
    <property type="entry name" value="CarbesteraseB"/>
</dbReference>
<dbReference type="PRINTS" id="PR00878">
    <property type="entry name" value="CHOLNESTRASE"/>
</dbReference>
<dbReference type="GO" id="GO:0005886">
    <property type="term" value="C:plasma membrane"/>
    <property type="evidence" value="ECO:0007669"/>
    <property type="project" value="TreeGrafter"/>
</dbReference>
<comment type="catalytic activity">
    <reaction evidence="9">
        <text>an acylcholine + H2O = a carboxylate + choline + H(+)</text>
        <dbReference type="Rhea" id="RHEA:21964"/>
        <dbReference type="ChEBI" id="CHEBI:15354"/>
        <dbReference type="ChEBI" id="CHEBI:15377"/>
        <dbReference type="ChEBI" id="CHEBI:15378"/>
        <dbReference type="ChEBI" id="CHEBI:29067"/>
        <dbReference type="ChEBI" id="CHEBI:35287"/>
        <dbReference type="EC" id="3.1.1.8"/>
    </reaction>
</comment>
<evidence type="ECO:0000256" key="5">
    <source>
        <dbReference type="ARBA" id="ARBA00022553"/>
    </source>
</evidence>
<dbReference type="Pfam" id="PF00135">
    <property type="entry name" value="COesterase"/>
    <property type="match status" value="1"/>
</dbReference>
<name>A0A3B4A812_9GOBI</name>
<dbReference type="PROSITE" id="PS00941">
    <property type="entry name" value="CARBOXYLESTERASE_B_2"/>
    <property type="match status" value="1"/>
</dbReference>
<keyword evidence="8" id="KW-0325">Glycoprotein</keyword>
<dbReference type="Proteomes" id="UP000261520">
    <property type="component" value="Unplaced"/>
</dbReference>
<evidence type="ECO:0000259" key="19">
    <source>
        <dbReference type="Pfam" id="PF00135"/>
    </source>
</evidence>
<keyword evidence="18" id="KW-0732">Signal</keyword>
<keyword evidence="5" id="KW-0597">Phosphoprotein</keyword>
<dbReference type="InterPro" id="IPR019819">
    <property type="entry name" value="Carboxylesterase_B_CS"/>
</dbReference>
<evidence type="ECO:0000256" key="3">
    <source>
        <dbReference type="ARBA" id="ARBA00022487"/>
    </source>
</evidence>
<protein>
    <recommendedName>
        <fullName evidence="13">Cholinesterase</fullName>
        <ecNumber evidence="12">3.1.1.8</ecNumber>
    </recommendedName>
    <alternativeName>
        <fullName evidence="14">Acylcholine acylhydrolase</fullName>
    </alternativeName>
    <alternativeName>
        <fullName evidence="16">Butyrylcholine esterase</fullName>
    </alternativeName>
    <alternativeName>
        <fullName evidence="17">Choline esterase II</fullName>
    </alternativeName>
    <alternativeName>
        <fullName evidence="15">Pseudocholinesterase</fullName>
    </alternativeName>
</protein>
<evidence type="ECO:0000256" key="14">
    <source>
        <dbReference type="ARBA" id="ARBA00041860"/>
    </source>
</evidence>
<feature type="domain" description="Carboxylesterase type B" evidence="19">
    <location>
        <begin position="28"/>
        <end position="183"/>
    </location>
</feature>